<accession>A0A367YSK9</accession>
<keyword evidence="4" id="KW-1133">Transmembrane helix</keyword>
<gene>
    <name evidence="7" type="ORF">DT076_14955</name>
</gene>
<sequence length="377" mass="40601">MAAEVVEVREVFRGYAAVRLAAVLYVVVVDAARLPSAAHPLLLGIVMMVVVVWTVLALWCYAVPARRRPWVFATDLGLTLVLVLAGPAVLGPAHAGTHLSVVALWLASAAMALTLWVSWVWGTLAALLTAALDVVASANTDVTTWDGEIGFVLLTGAVGFLVSTLRRSVRERDTVIAEAAAVQERERLARVVHDGVLQVLALVERQAPAFGVRGERLAAAAQEQEIALRRLLLDSDRPPGGRIDTTHTDLAAMLDRHSSPTVTISTPGGQVVVDAERAAEVDQAVSEVLTNVRRHAGPTARAWVLLERDGDELVVSIRDNGVGGERDDFEDAAERGRFGVRHSILGRLRDLGGTAILRTAPGRGVEWELRLPEEVRR</sequence>
<keyword evidence="2" id="KW-0418">Kinase</keyword>
<keyword evidence="8" id="KW-1185">Reference proteome</keyword>
<dbReference type="AlphaFoldDB" id="A0A367YSK9"/>
<dbReference type="PANTHER" id="PTHR24421">
    <property type="entry name" value="NITRATE/NITRITE SENSOR PROTEIN NARX-RELATED"/>
    <property type="match status" value="1"/>
</dbReference>
<organism evidence="7 8">
    <name type="scientific">Desertihabitans brevis</name>
    <dbReference type="NCBI Taxonomy" id="2268447"/>
    <lineage>
        <taxon>Bacteria</taxon>
        <taxon>Bacillati</taxon>
        <taxon>Actinomycetota</taxon>
        <taxon>Actinomycetes</taxon>
        <taxon>Propionibacteriales</taxon>
        <taxon>Propionibacteriaceae</taxon>
        <taxon>Desertihabitans</taxon>
    </lineage>
</organism>
<dbReference type="SUPFAM" id="SSF55874">
    <property type="entry name" value="ATPase domain of HSP90 chaperone/DNA topoisomerase II/histidine kinase"/>
    <property type="match status" value="1"/>
</dbReference>
<dbReference type="Pfam" id="PF19354">
    <property type="entry name" value="DUF5931"/>
    <property type="match status" value="1"/>
</dbReference>
<dbReference type="NCBIfam" id="NF047322">
    <property type="entry name" value="HK_morpho_MacS"/>
    <property type="match status" value="1"/>
</dbReference>
<dbReference type="InterPro" id="IPR003594">
    <property type="entry name" value="HATPase_dom"/>
</dbReference>
<comment type="caution">
    <text evidence="7">The sequence shown here is derived from an EMBL/GenBank/DDBJ whole genome shotgun (WGS) entry which is preliminary data.</text>
</comment>
<dbReference type="RefSeq" id="WP_114127509.1">
    <property type="nucleotide sequence ID" value="NZ_QOUI01000010.1"/>
</dbReference>
<reference evidence="7 8" key="1">
    <citation type="submission" date="2018-07" db="EMBL/GenBank/DDBJ databases">
        <title>Desertimonas flava gen. nov. sp. nov.</title>
        <authorList>
            <person name="Liu S."/>
        </authorList>
    </citation>
    <scope>NUCLEOTIDE SEQUENCE [LARGE SCALE GENOMIC DNA]</scope>
    <source>
        <strain evidence="7 8">16Sb5-5</strain>
    </source>
</reference>
<dbReference type="GO" id="GO:0000160">
    <property type="term" value="P:phosphorelay signal transduction system"/>
    <property type="evidence" value="ECO:0007669"/>
    <property type="project" value="UniProtKB-KW"/>
</dbReference>
<feature type="transmembrane region" description="Helical" evidence="4">
    <location>
        <begin position="12"/>
        <end position="29"/>
    </location>
</feature>
<evidence type="ECO:0000313" key="7">
    <source>
        <dbReference type="EMBL" id="RCK68539.1"/>
    </source>
</evidence>
<keyword evidence="3" id="KW-0902">Two-component regulatory system</keyword>
<dbReference type="InterPro" id="IPR045975">
    <property type="entry name" value="DUF5931"/>
</dbReference>
<feature type="domain" description="DUF5931" evidence="6">
    <location>
        <begin position="11"/>
        <end position="170"/>
    </location>
</feature>
<dbReference type="GO" id="GO:0016301">
    <property type="term" value="F:kinase activity"/>
    <property type="evidence" value="ECO:0007669"/>
    <property type="project" value="UniProtKB-KW"/>
</dbReference>
<dbReference type="InterPro" id="IPR050482">
    <property type="entry name" value="Sensor_HK_TwoCompSys"/>
</dbReference>
<evidence type="ECO:0000259" key="6">
    <source>
        <dbReference type="Pfam" id="PF19354"/>
    </source>
</evidence>
<evidence type="ECO:0000256" key="1">
    <source>
        <dbReference type="ARBA" id="ARBA00022679"/>
    </source>
</evidence>
<dbReference type="Pfam" id="PF02518">
    <property type="entry name" value="HATPase_c"/>
    <property type="match status" value="1"/>
</dbReference>
<evidence type="ECO:0008006" key="9">
    <source>
        <dbReference type="Google" id="ProtNLM"/>
    </source>
</evidence>
<evidence type="ECO:0000313" key="8">
    <source>
        <dbReference type="Proteomes" id="UP000252770"/>
    </source>
</evidence>
<evidence type="ECO:0000256" key="2">
    <source>
        <dbReference type="ARBA" id="ARBA00022777"/>
    </source>
</evidence>
<keyword evidence="4" id="KW-0472">Membrane</keyword>
<dbReference type="CDD" id="cd16917">
    <property type="entry name" value="HATPase_UhpB-NarQ-NarX-like"/>
    <property type="match status" value="1"/>
</dbReference>
<proteinExistence type="predicted"/>
<dbReference type="InterPro" id="IPR036890">
    <property type="entry name" value="HATPase_C_sf"/>
</dbReference>
<feature type="transmembrane region" description="Helical" evidence="4">
    <location>
        <begin position="70"/>
        <end position="90"/>
    </location>
</feature>
<protein>
    <recommendedName>
        <fullName evidence="9">ATP-binding protein</fullName>
    </recommendedName>
</protein>
<dbReference type="Proteomes" id="UP000252770">
    <property type="component" value="Unassembled WGS sequence"/>
</dbReference>
<evidence type="ECO:0000256" key="3">
    <source>
        <dbReference type="ARBA" id="ARBA00023012"/>
    </source>
</evidence>
<name>A0A367YSK9_9ACTN</name>
<keyword evidence="4" id="KW-0812">Transmembrane</keyword>
<feature type="transmembrane region" description="Helical" evidence="4">
    <location>
        <begin position="41"/>
        <end position="64"/>
    </location>
</feature>
<evidence type="ECO:0000259" key="5">
    <source>
        <dbReference type="Pfam" id="PF02518"/>
    </source>
</evidence>
<feature type="domain" description="Histidine kinase/HSP90-like ATPase" evidence="5">
    <location>
        <begin position="280"/>
        <end position="374"/>
    </location>
</feature>
<feature type="transmembrane region" description="Helical" evidence="4">
    <location>
        <begin position="102"/>
        <end position="129"/>
    </location>
</feature>
<evidence type="ECO:0000256" key="4">
    <source>
        <dbReference type="SAM" id="Phobius"/>
    </source>
</evidence>
<keyword evidence="1" id="KW-0808">Transferase</keyword>
<dbReference type="PANTHER" id="PTHR24421:SF61">
    <property type="entry name" value="OXYGEN SENSOR HISTIDINE KINASE NREB"/>
    <property type="match status" value="1"/>
</dbReference>
<dbReference type="EMBL" id="QOUI01000010">
    <property type="protein sequence ID" value="RCK68539.1"/>
    <property type="molecule type" value="Genomic_DNA"/>
</dbReference>
<dbReference type="Gene3D" id="3.30.565.10">
    <property type="entry name" value="Histidine kinase-like ATPase, C-terminal domain"/>
    <property type="match status" value="1"/>
</dbReference>